<dbReference type="Proteomes" id="UP001212152">
    <property type="component" value="Unassembled WGS sequence"/>
</dbReference>
<keyword evidence="7" id="KW-1185">Reference proteome</keyword>
<organism evidence="6 7">
    <name type="scientific">Geranomyces variabilis</name>
    <dbReference type="NCBI Taxonomy" id="109894"/>
    <lineage>
        <taxon>Eukaryota</taxon>
        <taxon>Fungi</taxon>
        <taxon>Fungi incertae sedis</taxon>
        <taxon>Chytridiomycota</taxon>
        <taxon>Chytridiomycota incertae sedis</taxon>
        <taxon>Chytridiomycetes</taxon>
        <taxon>Spizellomycetales</taxon>
        <taxon>Powellomycetaceae</taxon>
        <taxon>Geranomyces</taxon>
    </lineage>
</organism>
<evidence type="ECO:0000256" key="3">
    <source>
        <dbReference type="PROSITE-ProRule" id="PRU00192"/>
    </source>
</evidence>
<gene>
    <name evidence="6" type="ORF">HDU87_003734</name>
</gene>
<dbReference type="EMBL" id="JADGJQ010000028">
    <property type="protein sequence ID" value="KAJ3178182.1"/>
    <property type="molecule type" value="Genomic_DNA"/>
</dbReference>
<dbReference type="Pfam" id="PF00018">
    <property type="entry name" value="SH3_1"/>
    <property type="match status" value="1"/>
</dbReference>
<dbReference type="SUPFAM" id="SSF50044">
    <property type="entry name" value="SH3-domain"/>
    <property type="match status" value="1"/>
</dbReference>
<keyword evidence="2 3" id="KW-0728">SH3 domain</keyword>
<evidence type="ECO:0000259" key="5">
    <source>
        <dbReference type="PROSITE" id="PS50002"/>
    </source>
</evidence>
<dbReference type="InterPro" id="IPR051702">
    <property type="entry name" value="SH3_domain_YSC84-like"/>
</dbReference>
<evidence type="ECO:0000256" key="2">
    <source>
        <dbReference type="ARBA" id="ARBA00022443"/>
    </source>
</evidence>
<dbReference type="PRINTS" id="PR00452">
    <property type="entry name" value="SH3DOMAIN"/>
</dbReference>
<evidence type="ECO:0000313" key="7">
    <source>
        <dbReference type="Proteomes" id="UP001212152"/>
    </source>
</evidence>
<feature type="domain" description="SH3" evidence="5">
    <location>
        <begin position="320"/>
        <end position="378"/>
    </location>
</feature>
<dbReference type="GO" id="GO:0035091">
    <property type="term" value="F:phosphatidylinositol binding"/>
    <property type="evidence" value="ECO:0007669"/>
    <property type="project" value="TreeGrafter"/>
</dbReference>
<accession>A0AAD5TJA0</accession>
<dbReference type="PROSITE" id="PS50002">
    <property type="entry name" value="SH3"/>
    <property type="match status" value="1"/>
</dbReference>
<comment type="caution">
    <text evidence="6">The sequence shown here is derived from an EMBL/GenBank/DDBJ whole genome shotgun (WGS) entry which is preliminary data.</text>
</comment>
<dbReference type="Pfam" id="PF04366">
    <property type="entry name" value="Ysc84"/>
    <property type="match status" value="1"/>
</dbReference>
<dbReference type="Gene3D" id="2.30.30.40">
    <property type="entry name" value="SH3 Domains"/>
    <property type="match status" value="1"/>
</dbReference>
<dbReference type="InterPro" id="IPR001452">
    <property type="entry name" value="SH3_domain"/>
</dbReference>
<sequence>MAAAMRNLQNTVNQHVPGVAKVGRATLHSPIPDDLGADIVKATSILEHFIKGTNQMDSALIPPKVIANAKGIAVITIIKAGFLWSGRLGSGIVVAKLPDGKWSAPSAIAAGGAGFGAQIGAQLTDCVFILNNDAAVKAFSHGGNVTFGGSMAVAAGPKGRQAEAAGSVMNLAPIYSYSKSKGLFAGLSLEGSVIITRNDANRALYGGRKVTPKELLSGEIAPPIQADALYRVLDLKFGNMATGEAKLTPYAERTLSRKAGSTLGKKNSVVNKNGVAPLSATSAGSLSRGSAGKLAPAAGVSRSHSTNSKRPPQPIPEPVAAATTVVALYDFVGERQDDLTFQKGDQITVLQGGGPNDWWTGRVNGKEGSFPGNYCAPV</sequence>
<dbReference type="CDD" id="cd11525">
    <property type="entry name" value="SYLF_SH3YL1_like"/>
    <property type="match status" value="1"/>
</dbReference>
<evidence type="ECO:0000256" key="4">
    <source>
        <dbReference type="SAM" id="MobiDB-lite"/>
    </source>
</evidence>
<name>A0AAD5TJA0_9FUNG</name>
<dbReference type="SMART" id="SM00326">
    <property type="entry name" value="SH3"/>
    <property type="match status" value="1"/>
</dbReference>
<protein>
    <recommendedName>
        <fullName evidence="5">SH3 domain-containing protein</fullName>
    </recommendedName>
</protein>
<dbReference type="InterPro" id="IPR036028">
    <property type="entry name" value="SH3-like_dom_sf"/>
</dbReference>
<proteinExistence type="inferred from homology"/>
<evidence type="ECO:0000256" key="1">
    <source>
        <dbReference type="ARBA" id="ARBA00007761"/>
    </source>
</evidence>
<dbReference type="InterPro" id="IPR033643">
    <property type="entry name" value="SYLF_SH3YL1-like"/>
</dbReference>
<dbReference type="AlphaFoldDB" id="A0AAD5TJA0"/>
<evidence type="ECO:0000313" key="6">
    <source>
        <dbReference type="EMBL" id="KAJ3178182.1"/>
    </source>
</evidence>
<comment type="similarity">
    <text evidence="1">Belongs to the SH3YL1 family.</text>
</comment>
<feature type="region of interest" description="Disordered" evidence="4">
    <location>
        <begin position="281"/>
        <end position="317"/>
    </location>
</feature>
<dbReference type="PANTHER" id="PTHR15629">
    <property type="entry name" value="SH3YL1 PROTEIN"/>
    <property type="match status" value="1"/>
</dbReference>
<dbReference type="PANTHER" id="PTHR15629:SF2">
    <property type="entry name" value="SH3 DOMAIN-CONTAINING YSC84-LIKE PROTEIN 1"/>
    <property type="match status" value="1"/>
</dbReference>
<reference evidence="6" key="1">
    <citation type="submission" date="2020-05" db="EMBL/GenBank/DDBJ databases">
        <title>Phylogenomic resolution of chytrid fungi.</title>
        <authorList>
            <person name="Stajich J.E."/>
            <person name="Amses K."/>
            <person name="Simmons R."/>
            <person name="Seto K."/>
            <person name="Myers J."/>
            <person name="Bonds A."/>
            <person name="Quandt C.A."/>
            <person name="Barry K."/>
            <person name="Liu P."/>
            <person name="Grigoriev I."/>
            <person name="Longcore J.E."/>
            <person name="James T.Y."/>
        </authorList>
    </citation>
    <scope>NUCLEOTIDE SEQUENCE</scope>
    <source>
        <strain evidence="6">JEL0379</strain>
    </source>
</reference>
<dbReference type="FunFam" id="2.30.30.40:FF:000072">
    <property type="entry name" value="Unconventional Myosin IB"/>
    <property type="match status" value="1"/>
</dbReference>
<dbReference type="InterPro" id="IPR007461">
    <property type="entry name" value="Ysc84_actin-binding"/>
</dbReference>